<evidence type="ECO:0000256" key="1">
    <source>
        <dbReference type="ARBA" id="ARBA00009018"/>
    </source>
</evidence>
<dbReference type="InterPro" id="IPR027417">
    <property type="entry name" value="P-loop_NTPase"/>
</dbReference>
<keyword evidence="2 5" id="KW-0547">Nucleotide-binding</keyword>
<dbReference type="GO" id="GO:0005737">
    <property type="term" value="C:cytoplasm"/>
    <property type="evidence" value="ECO:0007669"/>
    <property type="project" value="UniProtKB-SubCell"/>
</dbReference>
<dbReference type="RefSeq" id="WP_082091859.1">
    <property type="nucleotide sequence ID" value="NZ_CP007501.1"/>
</dbReference>
<sequence>MASTHSNFDSAQTDLKALKGKIPLIGLTGGIGSGKTAVSALLGGYGAGIIDTDKISHQITAPGGEAIPLITEAFGADFIDTHGALNRPKMRAVVFDDPSARQALERITHPLIQEETIKQALELAKSGVPYLVFVVPLLIESGFWTKLIDYLVVVDCPEEIQIQRVMHRNNMTRSEVEKILNAQTSRNARLTPANAVIENQGSLDELKPAVLKLHQQLLKILEEPLSSS</sequence>
<dbReference type="PANTHER" id="PTHR10695">
    <property type="entry name" value="DEPHOSPHO-COA KINASE-RELATED"/>
    <property type="match status" value="1"/>
</dbReference>
<accession>A0A0E3ZKB7</accession>
<dbReference type="PANTHER" id="PTHR10695:SF46">
    <property type="entry name" value="BIFUNCTIONAL COENZYME A SYNTHASE-RELATED"/>
    <property type="match status" value="1"/>
</dbReference>
<evidence type="ECO:0000256" key="5">
    <source>
        <dbReference type="HAMAP-Rule" id="MF_00376"/>
    </source>
</evidence>
<dbReference type="HOGENOM" id="CLU_057180_1_2_4"/>
<comment type="function">
    <text evidence="5">Catalyzes the phosphorylation of the 3'-hydroxyl group of dephosphocoenzyme A to form coenzyme A.</text>
</comment>
<keyword evidence="5" id="KW-0963">Cytoplasm</keyword>
<name>A0A0E3ZKB7_9BURK</name>
<dbReference type="Gene3D" id="3.40.50.300">
    <property type="entry name" value="P-loop containing nucleotide triphosphate hydrolases"/>
    <property type="match status" value="1"/>
</dbReference>
<evidence type="ECO:0000256" key="3">
    <source>
        <dbReference type="ARBA" id="ARBA00022840"/>
    </source>
</evidence>
<dbReference type="AlphaFoldDB" id="A0A0E3ZKB7"/>
<dbReference type="STRING" id="1835254.CL55_00001870"/>
<dbReference type="NCBIfam" id="TIGR00152">
    <property type="entry name" value="dephospho-CoA kinase"/>
    <property type="match status" value="1"/>
</dbReference>
<dbReference type="UniPathway" id="UPA00241">
    <property type="reaction ID" value="UER00356"/>
</dbReference>
<dbReference type="GO" id="GO:0005524">
    <property type="term" value="F:ATP binding"/>
    <property type="evidence" value="ECO:0007669"/>
    <property type="project" value="UniProtKB-UniRule"/>
</dbReference>
<dbReference type="KEGG" id="pdq:CL55_00001870"/>
<evidence type="ECO:0000256" key="6">
    <source>
        <dbReference type="NCBIfam" id="TIGR00152"/>
    </source>
</evidence>
<dbReference type="EC" id="2.7.1.24" evidence="5 6"/>
<dbReference type="SUPFAM" id="SSF52540">
    <property type="entry name" value="P-loop containing nucleoside triphosphate hydrolases"/>
    <property type="match status" value="1"/>
</dbReference>
<dbReference type="GO" id="GO:0004140">
    <property type="term" value="F:dephospho-CoA kinase activity"/>
    <property type="evidence" value="ECO:0007669"/>
    <property type="project" value="UniProtKB-UniRule"/>
</dbReference>
<evidence type="ECO:0000313" key="8">
    <source>
        <dbReference type="Proteomes" id="UP000061135"/>
    </source>
</evidence>
<dbReference type="EMBL" id="CP007501">
    <property type="protein sequence ID" value="AKD24520.1"/>
    <property type="molecule type" value="Genomic_DNA"/>
</dbReference>
<dbReference type="GO" id="GO:0015937">
    <property type="term" value="P:coenzyme A biosynthetic process"/>
    <property type="evidence" value="ECO:0007669"/>
    <property type="project" value="UniProtKB-UniRule"/>
</dbReference>
<dbReference type="OrthoDB" id="9812943at2"/>
<proteinExistence type="inferred from homology"/>
<dbReference type="PROSITE" id="PS51219">
    <property type="entry name" value="DPCK"/>
    <property type="match status" value="1"/>
</dbReference>
<comment type="subcellular location">
    <subcellularLocation>
        <location evidence="5">Cytoplasm</location>
    </subcellularLocation>
</comment>
<comment type="catalytic activity">
    <reaction evidence="5">
        <text>3'-dephospho-CoA + ATP = ADP + CoA + H(+)</text>
        <dbReference type="Rhea" id="RHEA:18245"/>
        <dbReference type="ChEBI" id="CHEBI:15378"/>
        <dbReference type="ChEBI" id="CHEBI:30616"/>
        <dbReference type="ChEBI" id="CHEBI:57287"/>
        <dbReference type="ChEBI" id="CHEBI:57328"/>
        <dbReference type="ChEBI" id="CHEBI:456216"/>
        <dbReference type="EC" id="2.7.1.24"/>
    </reaction>
</comment>
<keyword evidence="3 5" id="KW-0067">ATP-binding</keyword>
<dbReference type="Proteomes" id="UP000061135">
    <property type="component" value="Chromosome"/>
</dbReference>
<dbReference type="Pfam" id="PF01121">
    <property type="entry name" value="CoaE"/>
    <property type="match status" value="1"/>
</dbReference>
<dbReference type="CDD" id="cd02022">
    <property type="entry name" value="DPCK"/>
    <property type="match status" value="1"/>
</dbReference>
<keyword evidence="4 5" id="KW-0173">Coenzyme A biosynthesis</keyword>
<protein>
    <recommendedName>
        <fullName evidence="5 6">Dephospho-CoA kinase</fullName>
        <ecNumber evidence="5 6">2.7.1.24</ecNumber>
    </recommendedName>
    <alternativeName>
        <fullName evidence="5">Dephosphocoenzyme A kinase</fullName>
    </alternativeName>
</protein>
<keyword evidence="5 7" id="KW-0808">Transferase</keyword>
<keyword evidence="5 7" id="KW-0418">Kinase</keyword>
<comment type="pathway">
    <text evidence="5">Cofactor biosynthesis; coenzyme A biosynthesis; CoA from (R)-pantothenate: step 5/5.</text>
</comment>
<dbReference type="PATRIC" id="fig|576611.7.peg.188"/>
<evidence type="ECO:0000313" key="7">
    <source>
        <dbReference type="EMBL" id="AKD24520.1"/>
    </source>
</evidence>
<reference evidence="7 8" key="1">
    <citation type="submission" date="2014-03" db="EMBL/GenBank/DDBJ databases">
        <title>Genome of Polynucleobacter strain MWH-MoK4.</title>
        <authorList>
            <person name="Hahn M.W."/>
        </authorList>
    </citation>
    <scope>NUCLEOTIDE SEQUENCE [LARGE SCALE GENOMIC DNA]</scope>
    <source>
        <strain evidence="7 8">MWH-MoK4</strain>
    </source>
</reference>
<organism evidence="7 8">
    <name type="scientific">Polynucleobacter duraquae</name>
    <dbReference type="NCBI Taxonomy" id="1835254"/>
    <lineage>
        <taxon>Bacteria</taxon>
        <taxon>Pseudomonadati</taxon>
        <taxon>Pseudomonadota</taxon>
        <taxon>Betaproteobacteria</taxon>
        <taxon>Burkholderiales</taxon>
        <taxon>Burkholderiaceae</taxon>
        <taxon>Polynucleobacter</taxon>
    </lineage>
</organism>
<dbReference type="HAMAP" id="MF_00376">
    <property type="entry name" value="Dephospho_CoA_kinase"/>
    <property type="match status" value="1"/>
</dbReference>
<gene>
    <name evidence="5" type="primary">coaE</name>
    <name evidence="7" type="ORF">CL55_00001870</name>
</gene>
<evidence type="ECO:0000256" key="2">
    <source>
        <dbReference type="ARBA" id="ARBA00022741"/>
    </source>
</evidence>
<comment type="similarity">
    <text evidence="1 5">Belongs to the CoaE family.</text>
</comment>
<dbReference type="InterPro" id="IPR001977">
    <property type="entry name" value="Depp_CoAkinase"/>
</dbReference>
<feature type="binding site" evidence="5">
    <location>
        <begin position="32"/>
        <end position="37"/>
    </location>
    <ligand>
        <name>ATP</name>
        <dbReference type="ChEBI" id="CHEBI:30616"/>
    </ligand>
</feature>
<evidence type="ECO:0000256" key="4">
    <source>
        <dbReference type="ARBA" id="ARBA00022993"/>
    </source>
</evidence>
<keyword evidence="8" id="KW-1185">Reference proteome</keyword>